<evidence type="ECO:0000313" key="1">
    <source>
        <dbReference type="Proteomes" id="UP000887565"/>
    </source>
</evidence>
<dbReference type="AlphaFoldDB" id="A0A915L548"/>
<proteinExistence type="predicted"/>
<reference evidence="2" key="1">
    <citation type="submission" date="2022-11" db="UniProtKB">
        <authorList>
            <consortium name="WormBaseParasite"/>
        </authorList>
    </citation>
    <scope>IDENTIFICATION</scope>
</reference>
<accession>A0A915L548</accession>
<dbReference type="WBParaSite" id="nRc.2.0.1.t46205-RA">
    <property type="protein sequence ID" value="nRc.2.0.1.t46205-RA"/>
    <property type="gene ID" value="nRc.2.0.1.g46205"/>
</dbReference>
<dbReference type="Proteomes" id="UP000887565">
    <property type="component" value="Unplaced"/>
</dbReference>
<sequence>MGEEVLKMFFASKNEKSCSTSIIFKCATYFDSKKSFSTKKAALRQCNTCESWIHNRNQYSTPDMHSKKFPWRERLDFLFMGHDCYHEPNTGKIVEKIKYCRVLYYRPEQGQSAGVKDEEVPRLEYKNSKGFPELRDGMGN</sequence>
<name>A0A915L548_ROMCU</name>
<evidence type="ECO:0000313" key="2">
    <source>
        <dbReference type="WBParaSite" id="nRc.2.0.1.t46205-RA"/>
    </source>
</evidence>
<keyword evidence="1" id="KW-1185">Reference proteome</keyword>
<organism evidence="1 2">
    <name type="scientific">Romanomermis culicivorax</name>
    <name type="common">Nematode worm</name>
    <dbReference type="NCBI Taxonomy" id="13658"/>
    <lineage>
        <taxon>Eukaryota</taxon>
        <taxon>Metazoa</taxon>
        <taxon>Ecdysozoa</taxon>
        <taxon>Nematoda</taxon>
        <taxon>Enoplea</taxon>
        <taxon>Dorylaimia</taxon>
        <taxon>Mermithida</taxon>
        <taxon>Mermithoidea</taxon>
        <taxon>Mermithidae</taxon>
        <taxon>Romanomermis</taxon>
    </lineage>
</organism>
<protein>
    <submittedName>
        <fullName evidence="2">Uncharacterized protein</fullName>
    </submittedName>
</protein>